<dbReference type="RefSeq" id="WP_163519774.1">
    <property type="nucleotide sequence ID" value="NZ_CP100400.1"/>
</dbReference>
<organism evidence="2 3">
    <name type="scientific">Halorussus aquaticus</name>
    <dbReference type="NCBI Taxonomy" id="2953748"/>
    <lineage>
        <taxon>Archaea</taxon>
        <taxon>Methanobacteriati</taxon>
        <taxon>Methanobacteriota</taxon>
        <taxon>Stenosarchaea group</taxon>
        <taxon>Halobacteria</taxon>
        <taxon>Halobacteriales</taxon>
        <taxon>Haladaptataceae</taxon>
        <taxon>Halorussus</taxon>
    </lineage>
</organism>
<proteinExistence type="predicted"/>
<dbReference type="Proteomes" id="UP001595945">
    <property type="component" value="Unassembled WGS sequence"/>
</dbReference>
<accession>A0ABD5Q7N5</accession>
<keyword evidence="3" id="KW-1185">Reference proteome</keyword>
<reference evidence="2 3" key="1">
    <citation type="journal article" date="2019" name="Int. J. Syst. Evol. Microbiol.">
        <title>The Global Catalogue of Microorganisms (GCM) 10K type strain sequencing project: providing services to taxonomists for standard genome sequencing and annotation.</title>
        <authorList>
            <consortium name="The Broad Institute Genomics Platform"/>
            <consortium name="The Broad Institute Genome Sequencing Center for Infectious Disease"/>
            <person name="Wu L."/>
            <person name="Ma J."/>
        </authorList>
    </citation>
    <scope>NUCLEOTIDE SEQUENCE [LARGE SCALE GENOMIC DNA]</scope>
    <source>
        <strain evidence="2 3">XZYJ18</strain>
    </source>
</reference>
<protein>
    <submittedName>
        <fullName evidence="2">Transporter</fullName>
    </submittedName>
</protein>
<feature type="transmembrane region" description="Helical" evidence="1">
    <location>
        <begin position="12"/>
        <end position="30"/>
    </location>
</feature>
<feature type="transmembrane region" description="Helical" evidence="1">
    <location>
        <begin position="42"/>
        <end position="64"/>
    </location>
</feature>
<name>A0ABD5Q7N5_9EURY</name>
<gene>
    <name evidence="2" type="ORF">ACFO9K_18435</name>
</gene>
<sequence length="67" mass="7213">MEIDQETRREILVGVVSVGLFVGSLMWVGTTYGDGSLTQTGALAVVGVIVVFVLLMTGVGYWMAQQY</sequence>
<comment type="caution">
    <text evidence="2">The sequence shown here is derived from an EMBL/GenBank/DDBJ whole genome shotgun (WGS) entry which is preliminary data.</text>
</comment>
<dbReference type="GeneID" id="73046668"/>
<dbReference type="EMBL" id="JBHSHT010000002">
    <property type="protein sequence ID" value="MFC4826236.1"/>
    <property type="molecule type" value="Genomic_DNA"/>
</dbReference>
<dbReference type="InterPro" id="IPR055895">
    <property type="entry name" value="DUF7472"/>
</dbReference>
<evidence type="ECO:0000256" key="1">
    <source>
        <dbReference type="SAM" id="Phobius"/>
    </source>
</evidence>
<dbReference type="AlphaFoldDB" id="A0ABD5Q7N5"/>
<evidence type="ECO:0000313" key="3">
    <source>
        <dbReference type="Proteomes" id="UP001595945"/>
    </source>
</evidence>
<evidence type="ECO:0000313" key="2">
    <source>
        <dbReference type="EMBL" id="MFC4826236.1"/>
    </source>
</evidence>
<keyword evidence="1" id="KW-0812">Transmembrane</keyword>
<dbReference type="Pfam" id="PF24284">
    <property type="entry name" value="DUF7472"/>
    <property type="match status" value="1"/>
</dbReference>
<keyword evidence="1" id="KW-0472">Membrane</keyword>
<keyword evidence="1" id="KW-1133">Transmembrane helix</keyword>